<keyword evidence="11" id="KW-1185">Reference proteome</keyword>
<dbReference type="InterPro" id="IPR044669">
    <property type="entry name" value="YneE/VCCN1/2-like"/>
</dbReference>
<dbReference type="GO" id="GO:0005886">
    <property type="term" value="C:plasma membrane"/>
    <property type="evidence" value="ECO:0007669"/>
    <property type="project" value="UniProtKB-SubCell"/>
</dbReference>
<keyword evidence="3" id="KW-1003">Cell membrane</keyword>
<evidence type="ECO:0000256" key="9">
    <source>
        <dbReference type="SAM" id="Phobius"/>
    </source>
</evidence>
<keyword evidence="6" id="KW-0406">Ion transport</keyword>
<evidence type="ECO:0000313" key="11">
    <source>
        <dbReference type="Proteomes" id="UP000199101"/>
    </source>
</evidence>
<keyword evidence="5 9" id="KW-1133">Transmembrane helix</keyword>
<proteinExistence type="inferred from homology"/>
<evidence type="ECO:0000256" key="6">
    <source>
        <dbReference type="ARBA" id="ARBA00023065"/>
    </source>
</evidence>
<dbReference type="EMBL" id="FMAG01000004">
    <property type="protein sequence ID" value="SCB33385.1"/>
    <property type="molecule type" value="Genomic_DNA"/>
</dbReference>
<dbReference type="RefSeq" id="WP_092713369.1">
    <property type="nucleotide sequence ID" value="NZ_FMAG01000004.1"/>
</dbReference>
<keyword evidence="4 9" id="KW-0812">Transmembrane</keyword>
<feature type="transmembrane region" description="Helical" evidence="9">
    <location>
        <begin position="55"/>
        <end position="74"/>
    </location>
</feature>
<dbReference type="AlphaFoldDB" id="A0A1C3W0G1"/>
<evidence type="ECO:0000256" key="4">
    <source>
        <dbReference type="ARBA" id="ARBA00022692"/>
    </source>
</evidence>
<evidence type="ECO:0000256" key="7">
    <source>
        <dbReference type="ARBA" id="ARBA00023136"/>
    </source>
</evidence>
<comment type="subcellular location">
    <subcellularLocation>
        <location evidence="1">Cell membrane</location>
        <topology evidence="1">Multi-pass membrane protein</topology>
    </subcellularLocation>
</comment>
<organism evidence="10 11">
    <name type="scientific">Rhizobium multihospitium</name>
    <dbReference type="NCBI Taxonomy" id="410764"/>
    <lineage>
        <taxon>Bacteria</taxon>
        <taxon>Pseudomonadati</taxon>
        <taxon>Pseudomonadota</taxon>
        <taxon>Alphaproteobacteria</taxon>
        <taxon>Hyphomicrobiales</taxon>
        <taxon>Rhizobiaceae</taxon>
        <taxon>Rhizobium/Agrobacterium group</taxon>
        <taxon>Rhizobium</taxon>
    </lineage>
</organism>
<feature type="transmembrane region" description="Helical" evidence="9">
    <location>
        <begin position="215"/>
        <end position="235"/>
    </location>
</feature>
<dbReference type="PANTHER" id="PTHR33281:SF19">
    <property type="entry name" value="VOLTAGE-DEPENDENT ANION CHANNEL-FORMING PROTEIN YNEE"/>
    <property type="match status" value="1"/>
</dbReference>
<comment type="similarity">
    <text evidence="8">Belongs to the anion channel-forming bestrophin (TC 1.A.46) family.</text>
</comment>
<evidence type="ECO:0000256" key="1">
    <source>
        <dbReference type="ARBA" id="ARBA00004651"/>
    </source>
</evidence>
<dbReference type="OrthoDB" id="445589at2"/>
<name>A0A1C3W0G1_9HYPH</name>
<evidence type="ECO:0000256" key="3">
    <source>
        <dbReference type="ARBA" id="ARBA00022475"/>
    </source>
</evidence>
<dbReference type="Proteomes" id="UP000199101">
    <property type="component" value="Unassembled WGS sequence"/>
</dbReference>
<gene>
    <name evidence="10" type="ORF">GA0061103_4610</name>
</gene>
<keyword evidence="7 9" id="KW-0472">Membrane</keyword>
<dbReference type="GO" id="GO:0005254">
    <property type="term" value="F:chloride channel activity"/>
    <property type="evidence" value="ECO:0007669"/>
    <property type="project" value="InterPro"/>
</dbReference>
<evidence type="ECO:0000313" key="10">
    <source>
        <dbReference type="EMBL" id="SCB33385.1"/>
    </source>
</evidence>
<reference evidence="11" key="1">
    <citation type="submission" date="2016-08" db="EMBL/GenBank/DDBJ databases">
        <authorList>
            <person name="Varghese N."/>
            <person name="Submissions Spin"/>
        </authorList>
    </citation>
    <scope>NUCLEOTIDE SEQUENCE [LARGE SCALE GENOMIC DNA]</scope>
    <source>
        <strain evidence="11">HAMBI 2975</strain>
    </source>
</reference>
<sequence>MIVRETPNLLRLFLEIRGSVIRRIYPRVLIVMFMSAIVVWAHTRHPTLVPLVDGAPFYLIGLTLSIFLGFRNNACYDRWWEGRRLWGHLLAHSRDLARQTVILLQSGDQAIRERERLIRLNIVLVEDLVRHLRYGDRLGDNVETLLSNEERARLLKASNSPNYILQLMGGCLAGLSAKGYVTDIEFSILDRTISGMNEVIAGCERLRNTPVPFGYTLLLHRTAYLFCFLLPFGLANMLGPITPLAAGIIAYTFFGLDALGDELEMPFGTMPNDLPIAAIAKSIEITLREALGEDDLPEMPKPVESILL</sequence>
<evidence type="ECO:0000256" key="8">
    <source>
        <dbReference type="ARBA" id="ARBA00034708"/>
    </source>
</evidence>
<accession>A0A1C3W0G1</accession>
<evidence type="ECO:0000256" key="2">
    <source>
        <dbReference type="ARBA" id="ARBA00022448"/>
    </source>
</evidence>
<dbReference type="Pfam" id="PF25539">
    <property type="entry name" value="Bestrophin_2"/>
    <property type="match status" value="1"/>
</dbReference>
<feature type="transmembrane region" description="Helical" evidence="9">
    <location>
        <begin position="24"/>
        <end position="43"/>
    </location>
</feature>
<dbReference type="PANTHER" id="PTHR33281">
    <property type="entry name" value="UPF0187 PROTEIN YNEE"/>
    <property type="match status" value="1"/>
</dbReference>
<evidence type="ECO:0000256" key="5">
    <source>
        <dbReference type="ARBA" id="ARBA00022989"/>
    </source>
</evidence>
<keyword evidence="2" id="KW-0813">Transport</keyword>
<protein>
    <submittedName>
        <fullName evidence="10">Putative membrane protein</fullName>
    </submittedName>
</protein>